<organism evidence="1 2">
    <name type="scientific">Aaosphaeria arxii CBS 175.79</name>
    <dbReference type="NCBI Taxonomy" id="1450172"/>
    <lineage>
        <taxon>Eukaryota</taxon>
        <taxon>Fungi</taxon>
        <taxon>Dikarya</taxon>
        <taxon>Ascomycota</taxon>
        <taxon>Pezizomycotina</taxon>
        <taxon>Dothideomycetes</taxon>
        <taxon>Pleosporomycetidae</taxon>
        <taxon>Pleosporales</taxon>
        <taxon>Pleosporales incertae sedis</taxon>
        <taxon>Aaosphaeria</taxon>
    </lineage>
</organism>
<accession>A0A6A5XZQ3</accession>
<proteinExistence type="predicted"/>
<dbReference type="EMBL" id="ML978068">
    <property type="protein sequence ID" value="KAF2017764.1"/>
    <property type="molecule type" value="Genomic_DNA"/>
</dbReference>
<dbReference type="RefSeq" id="XP_033386103.1">
    <property type="nucleotide sequence ID" value="XM_033533743.1"/>
</dbReference>
<dbReference type="AlphaFoldDB" id="A0A6A5XZQ3"/>
<evidence type="ECO:0000313" key="1">
    <source>
        <dbReference type="EMBL" id="KAF2017764.1"/>
    </source>
</evidence>
<gene>
    <name evidence="1" type="ORF">BU24DRAFT_490869</name>
</gene>
<evidence type="ECO:0000313" key="2">
    <source>
        <dbReference type="Proteomes" id="UP000799778"/>
    </source>
</evidence>
<protein>
    <submittedName>
        <fullName evidence="1">Uncharacterized protein</fullName>
    </submittedName>
</protein>
<keyword evidence="2" id="KW-1185">Reference proteome</keyword>
<dbReference type="GeneID" id="54291140"/>
<sequence length="268" mass="30922">MDWNGVHCYTGLSFEWPLSMFKSGTTFNDSVTFNRDELLHIRPSLDYIKPSRVGFKFAREVMMVFYNHVELWSVPIHLVKPFLFTDPAGLGLIPLQRMQRLNIIVDANDSPQIDTNSVTKALSPLGTYYVIGKLAAILEYPQRRASQFNIFLGYGCQSRSTEHLLEAFRPLYKRSQDRGVHIDIWGCFKEGCVFSLTDFYDIDFSERPPGGGSMSGIHGWRHRMGLRGKAYRQYMEDVQHYGKQWLWSPERMQDAETLRSECAAPMIS</sequence>
<dbReference type="Proteomes" id="UP000799778">
    <property type="component" value="Unassembled WGS sequence"/>
</dbReference>
<reference evidence="1" key="1">
    <citation type="journal article" date="2020" name="Stud. Mycol.">
        <title>101 Dothideomycetes genomes: a test case for predicting lifestyles and emergence of pathogens.</title>
        <authorList>
            <person name="Haridas S."/>
            <person name="Albert R."/>
            <person name="Binder M."/>
            <person name="Bloem J."/>
            <person name="Labutti K."/>
            <person name="Salamov A."/>
            <person name="Andreopoulos B."/>
            <person name="Baker S."/>
            <person name="Barry K."/>
            <person name="Bills G."/>
            <person name="Bluhm B."/>
            <person name="Cannon C."/>
            <person name="Castanera R."/>
            <person name="Culley D."/>
            <person name="Daum C."/>
            <person name="Ezra D."/>
            <person name="Gonzalez J."/>
            <person name="Henrissat B."/>
            <person name="Kuo A."/>
            <person name="Liang C."/>
            <person name="Lipzen A."/>
            <person name="Lutzoni F."/>
            <person name="Magnuson J."/>
            <person name="Mondo S."/>
            <person name="Nolan M."/>
            <person name="Ohm R."/>
            <person name="Pangilinan J."/>
            <person name="Park H.-J."/>
            <person name="Ramirez L."/>
            <person name="Alfaro M."/>
            <person name="Sun H."/>
            <person name="Tritt A."/>
            <person name="Yoshinaga Y."/>
            <person name="Zwiers L.-H."/>
            <person name="Turgeon B."/>
            <person name="Goodwin S."/>
            <person name="Spatafora J."/>
            <person name="Crous P."/>
            <person name="Grigoriev I."/>
        </authorList>
    </citation>
    <scope>NUCLEOTIDE SEQUENCE</scope>
    <source>
        <strain evidence="1">CBS 175.79</strain>
    </source>
</reference>
<name>A0A6A5XZQ3_9PLEO</name>